<keyword evidence="2" id="KW-0812">Transmembrane</keyword>
<evidence type="ECO:0000256" key="2">
    <source>
        <dbReference type="SAM" id="Phobius"/>
    </source>
</evidence>
<feature type="transmembrane region" description="Helical" evidence="2">
    <location>
        <begin position="35"/>
        <end position="58"/>
    </location>
</feature>
<feature type="region of interest" description="Disordered" evidence="1">
    <location>
        <begin position="64"/>
        <end position="188"/>
    </location>
</feature>
<comment type="caution">
    <text evidence="3">The sequence shown here is derived from an EMBL/GenBank/DDBJ whole genome shotgun (WGS) entry which is preliminary data.</text>
</comment>
<feature type="region of interest" description="Disordered" evidence="1">
    <location>
        <begin position="210"/>
        <end position="229"/>
    </location>
</feature>
<protein>
    <submittedName>
        <fullName evidence="3">Uncharacterized protein</fullName>
    </submittedName>
</protein>
<sequence>MHNITASTTQNETFSKTPPTGLLAKILALKGLPALAAFGALLVVCVLLVGVLLVYMLAGNGDPSREVASAPSVTPDKEDDVTSVTGGNKSEITANTTGGTGPEKTAGSAKPSKGVPLNSSATAKPRRLHDTFGRIYRSLSPGQPISTSASASDSDSTVALNESIQRSRTSESNNSPAGVARENSAQINGGKRHLQLKIAMLVGLDGSGHTFTPPGSTATPSSGSANSSRDYSKTIKIVQGSGAEPLPEVQMPRPAHPIASGDAAADYPLAEPTTVPTEKSVLLNYAAAPRDVSISSIARIDALINTLGRLPSYRFQETANHGKVPAQNIVPDPKYAIVLDESKPEDQFQDFAPIEIDD</sequence>
<reference evidence="3 4" key="1">
    <citation type="journal article" date="2023" name="Arcadia Sci">
        <title>De novo assembly of a long-read Amblyomma americanum tick genome.</title>
        <authorList>
            <person name="Chou S."/>
            <person name="Poskanzer K.E."/>
            <person name="Rollins M."/>
            <person name="Thuy-Boun P.S."/>
        </authorList>
    </citation>
    <scope>NUCLEOTIDE SEQUENCE [LARGE SCALE GENOMIC DNA]</scope>
    <source>
        <strain evidence="3">F_SG_1</strain>
        <tissue evidence="3">Salivary glands</tissue>
    </source>
</reference>
<keyword evidence="2" id="KW-1133">Transmembrane helix</keyword>
<feature type="compositionally biased region" description="Polar residues" evidence="1">
    <location>
        <begin position="82"/>
        <end position="97"/>
    </location>
</feature>
<proteinExistence type="predicted"/>
<dbReference type="EMBL" id="JARKHS020004340">
    <property type="protein sequence ID" value="KAK8784697.1"/>
    <property type="molecule type" value="Genomic_DNA"/>
</dbReference>
<dbReference type="Proteomes" id="UP001321473">
    <property type="component" value="Unassembled WGS sequence"/>
</dbReference>
<keyword evidence="2" id="KW-0472">Membrane</keyword>
<dbReference type="AlphaFoldDB" id="A0AAQ4FBT6"/>
<feature type="compositionally biased region" description="Low complexity" evidence="1">
    <location>
        <begin position="146"/>
        <end position="157"/>
    </location>
</feature>
<feature type="compositionally biased region" description="Low complexity" evidence="1">
    <location>
        <begin position="212"/>
        <end position="228"/>
    </location>
</feature>
<keyword evidence="4" id="KW-1185">Reference proteome</keyword>
<organism evidence="3 4">
    <name type="scientific">Amblyomma americanum</name>
    <name type="common">Lone star tick</name>
    <dbReference type="NCBI Taxonomy" id="6943"/>
    <lineage>
        <taxon>Eukaryota</taxon>
        <taxon>Metazoa</taxon>
        <taxon>Ecdysozoa</taxon>
        <taxon>Arthropoda</taxon>
        <taxon>Chelicerata</taxon>
        <taxon>Arachnida</taxon>
        <taxon>Acari</taxon>
        <taxon>Parasitiformes</taxon>
        <taxon>Ixodida</taxon>
        <taxon>Ixodoidea</taxon>
        <taxon>Ixodidae</taxon>
        <taxon>Amblyomminae</taxon>
        <taxon>Amblyomma</taxon>
    </lineage>
</organism>
<evidence type="ECO:0000313" key="3">
    <source>
        <dbReference type="EMBL" id="KAK8784697.1"/>
    </source>
</evidence>
<accession>A0AAQ4FBT6</accession>
<feature type="compositionally biased region" description="Polar residues" evidence="1">
    <location>
        <begin position="158"/>
        <end position="176"/>
    </location>
</feature>
<evidence type="ECO:0000313" key="4">
    <source>
        <dbReference type="Proteomes" id="UP001321473"/>
    </source>
</evidence>
<gene>
    <name evidence="3" type="ORF">V5799_008937</name>
</gene>
<evidence type="ECO:0000256" key="1">
    <source>
        <dbReference type="SAM" id="MobiDB-lite"/>
    </source>
</evidence>
<name>A0AAQ4FBT6_AMBAM</name>